<proteinExistence type="predicted"/>
<protein>
    <submittedName>
        <fullName evidence="1">Uncharacterized protein</fullName>
    </submittedName>
</protein>
<feature type="non-terminal residue" evidence="1">
    <location>
        <position position="27"/>
    </location>
</feature>
<accession>A0A382XAM7</accession>
<dbReference type="EMBL" id="UINC01166147">
    <property type="protein sequence ID" value="SVD67939.1"/>
    <property type="molecule type" value="Genomic_DNA"/>
</dbReference>
<name>A0A382XAM7_9ZZZZ</name>
<dbReference type="AlphaFoldDB" id="A0A382XAM7"/>
<reference evidence="1" key="1">
    <citation type="submission" date="2018-05" db="EMBL/GenBank/DDBJ databases">
        <authorList>
            <person name="Lanie J.A."/>
            <person name="Ng W.-L."/>
            <person name="Kazmierczak K.M."/>
            <person name="Andrzejewski T.M."/>
            <person name="Davidsen T.M."/>
            <person name="Wayne K.J."/>
            <person name="Tettelin H."/>
            <person name="Glass J.I."/>
            <person name="Rusch D."/>
            <person name="Podicherti R."/>
            <person name="Tsui H.-C.T."/>
            <person name="Winkler M.E."/>
        </authorList>
    </citation>
    <scope>NUCLEOTIDE SEQUENCE</scope>
</reference>
<organism evidence="1">
    <name type="scientific">marine metagenome</name>
    <dbReference type="NCBI Taxonomy" id="408172"/>
    <lineage>
        <taxon>unclassified sequences</taxon>
        <taxon>metagenomes</taxon>
        <taxon>ecological metagenomes</taxon>
    </lineage>
</organism>
<gene>
    <name evidence="1" type="ORF">METZ01_LOCUS420793</name>
</gene>
<sequence length="27" mass="3117">MKTALPEEENALNKKDFVAPNDVRWCP</sequence>
<evidence type="ECO:0000313" key="1">
    <source>
        <dbReference type="EMBL" id="SVD67939.1"/>
    </source>
</evidence>